<reference evidence="2 3" key="1">
    <citation type="submission" date="2022-03" db="EMBL/GenBank/DDBJ databases">
        <authorList>
            <person name="Macdonald S."/>
            <person name="Ahmed S."/>
            <person name="Newling K."/>
        </authorList>
    </citation>
    <scope>NUCLEOTIDE SEQUENCE [LARGE SCALE GENOMIC DNA]</scope>
</reference>
<dbReference type="AlphaFoldDB" id="A0ABC8KG14"/>
<protein>
    <recommendedName>
        <fullName evidence="1">F-box associated beta-propeller type 1 domain-containing protein</fullName>
    </recommendedName>
</protein>
<feature type="domain" description="F-box associated beta-propeller type 1" evidence="1">
    <location>
        <begin position="1"/>
        <end position="111"/>
    </location>
</feature>
<sequence length="134" mass="15624">MYWLVRKELSSKSYILGFDFSDEIFKDICSCHLPYKNNYLGCFSGDSLSLLEQNKEVTSLIEVWVSSRLADGSVSFKQYFRVASPDIPQSRLFSFSPRLVYCMIFIAEHKRYKDNYHDTFQSGYVYVPSLIPIP</sequence>
<accession>A0ABC8KG14</accession>
<dbReference type="InterPro" id="IPR006527">
    <property type="entry name" value="F-box-assoc_dom_typ1"/>
</dbReference>
<evidence type="ECO:0000313" key="3">
    <source>
        <dbReference type="Proteomes" id="UP001642260"/>
    </source>
</evidence>
<evidence type="ECO:0000313" key="2">
    <source>
        <dbReference type="EMBL" id="CAH8356444.1"/>
    </source>
</evidence>
<organism evidence="2 3">
    <name type="scientific">Eruca vesicaria subsp. sativa</name>
    <name type="common">Garden rocket</name>
    <name type="synonym">Eruca sativa</name>
    <dbReference type="NCBI Taxonomy" id="29727"/>
    <lineage>
        <taxon>Eukaryota</taxon>
        <taxon>Viridiplantae</taxon>
        <taxon>Streptophyta</taxon>
        <taxon>Embryophyta</taxon>
        <taxon>Tracheophyta</taxon>
        <taxon>Spermatophyta</taxon>
        <taxon>Magnoliopsida</taxon>
        <taxon>eudicotyledons</taxon>
        <taxon>Gunneridae</taxon>
        <taxon>Pentapetalae</taxon>
        <taxon>rosids</taxon>
        <taxon>malvids</taxon>
        <taxon>Brassicales</taxon>
        <taxon>Brassicaceae</taxon>
        <taxon>Brassiceae</taxon>
        <taxon>Eruca</taxon>
    </lineage>
</organism>
<evidence type="ECO:0000259" key="1">
    <source>
        <dbReference type="Pfam" id="PF07734"/>
    </source>
</evidence>
<proteinExistence type="predicted"/>
<comment type="caution">
    <text evidence="2">The sequence shown here is derived from an EMBL/GenBank/DDBJ whole genome shotgun (WGS) entry which is preliminary data.</text>
</comment>
<dbReference type="Proteomes" id="UP001642260">
    <property type="component" value="Unassembled WGS sequence"/>
</dbReference>
<dbReference type="EMBL" id="CAKOAT010217376">
    <property type="protein sequence ID" value="CAH8356444.1"/>
    <property type="molecule type" value="Genomic_DNA"/>
</dbReference>
<name>A0ABC8KG14_ERUVS</name>
<dbReference type="Pfam" id="PF07734">
    <property type="entry name" value="FBA_1"/>
    <property type="match status" value="1"/>
</dbReference>
<keyword evidence="3" id="KW-1185">Reference proteome</keyword>
<gene>
    <name evidence="2" type="ORF">ERUC_LOCUS22199</name>
</gene>